<proteinExistence type="predicted"/>
<organism evidence="1 2">
    <name type="scientific">Legionella steelei</name>
    <dbReference type="NCBI Taxonomy" id="947033"/>
    <lineage>
        <taxon>Bacteria</taxon>
        <taxon>Pseudomonadati</taxon>
        <taxon>Pseudomonadota</taxon>
        <taxon>Gammaproteobacteria</taxon>
        <taxon>Legionellales</taxon>
        <taxon>Legionellaceae</taxon>
        <taxon>Legionella</taxon>
    </lineage>
</organism>
<evidence type="ECO:0000313" key="2">
    <source>
        <dbReference type="Proteomes" id="UP000054926"/>
    </source>
</evidence>
<accession>A0A0W0ZJ19</accession>
<evidence type="ECO:0000313" key="1">
    <source>
        <dbReference type="EMBL" id="KTD69063.1"/>
    </source>
</evidence>
<dbReference type="RefSeq" id="WP_058511020.1">
    <property type="nucleotide sequence ID" value="NZ_LNYY01000019.1"/>
</dbReference>
<protein>
    <submittedName>
        <fullName evidence="1">Uncharacterized protein</fullName>
    </submittedName>
</protein>
<dbReference type="PATRIC" id="fig|947033.5.peg.2354"/>
<comment type="caution">
    <text evidence="1">The sequence shown here is derived from an EMBL/GenBank/DDBJ whole genome shotgun (WGS) entry which is preliminary data.</text>
</comment>
<dbReference type="AlphaFoldDB" id="A0A0W0ZJ19"/>
<dbReference type="OrthoDB" id="88903at2"/>
<gene>
    <name evidence="1" type="ORF">Lste_2221</name>
</gene>
<dbReference type="EMBL" id="LNYY01000019">
    <property type="protein sequence ID" value="KTD69063.1"/>
    <property type="molecule type" value="Genomic_DNA"/>
</dbReference>
<reference evidence="1 2" key="1">
    <citation type="submission" date="2015-11" db="EMBL/GenBank/DDBJ databases">
        <title>Genomic analysis of 38 Legionella species identifies large and diverse effector repertoires.</title>
        <authorList>
            <person name="Burstein D."/>
            <person name="Amaro F."/>
            <person name="Zusman T."/>
            <person name="Lifshitz Z."/>
            <person name="Cohen O."/>
            <person name="Gilbert J.A."/>
            <person name="Pupko T."/>
            <person name="Shuman H.A."/>
            <person name="Segal G."/>
        </authorList>
    </citation>
    <scope>NUCLEOTIDE SEQUENCE [LARGE SCALE GENOMIC DNA]</scope>
    <source>
        <strain evidence="1 2">IMVS3376</strain>
    </source>
</reference>
<keyword evidence="2" id="KW-1185">Reference proteome</keyword>
<dbReference type="Proteomes" id="UP000054926">
    <property type="component" value="Unassembled WGS sequence"/>
</dbReference>
<sequence>MQYLAQSKESNEVNQYQFLRNNQFYWLSNLDMVIGKGIKSGFFNQEELIAESLKLNNEVKKRNLKDNLFTIWDLFHNSFDDNEEEVITALYKGFQDYIDIISTTDVHAIVTLLRSLKKEQLANDLVDKHISFLEKENIVFDNDSYSFDKISDPYFVGALKLLNEKIKPTPTLQKTINHIVNERGWNPIHENVLLEASSDEYYQLFYSLKGEELRKSIKRMLNLFNDNSPNSNHKIISSKIKEAIKMIGKTSNLNAQRVFYKFGISI</sequence>
<name>A0A0W0ZJ19_9GAMM</name>